<dbReference type="Proteomes" id="UP000244929">
    <property type="component" value="Chromosome"/>
</dbReference>
<dbReference type="OrthoDB" id="9792278at2"/>
<feature type="domain" description="Nucleoside phosphorylase" evidence="1">
    <location>
        <begin position="6"/>
        <end position="245"/>
    </location>
</feature>
<proteinExistence type="predicted"/>
<accession>A0A2S1QZZ3</accession>
<dbReference type="GO" id="GO:0008782">
    <property type="term" value="F:adenosylhomocysteine nucleosidase activity"/>
    <property type="evidence" value="ECO:0007669"/>
    <property type="project" value="TreeGrafter"/>
</dbReference>
<dbReference type="Gene3D" id="3.40.50.1580">
    <property type="entry name" value="Nucleoside phosphorylase domain"/>
    <property type="match status" value="1"/>
</dbReference>
<dbReference type="SUPFAM" id="SSF53167">
    <property type="entry name" value="Purine and uridine phosphorylases"/>
    <property type="match status" value="1"/>
</dbReference>
<dbReference type="Pfam" id="PF01048">
    <property type="entry name" value="PNP_UDP_1"/>
    <property type="match status" value="1"/>
</dbReference>
<dbReference type="InterPro" id="IPR035994">
    <property type="entry name" value="Nucleoside_phosphorylase_sf"/>
</dbReference>
<name>A0A2S1QZZ3_9FLAO</name>
<sequence>MSERIIGIMGAMPEEIDGVISLLENPQRAIIGMRSYTSGTINGIRTVVVFSRWGKVAASATAATLIHIYKITELIFTGVAGAIDPTLKIGDIIIAKKLIQHDLDARPLMSRFEIPLLGLTHLECGEGQLDRARHAVTPLITNGILHDTIGKNVLDEFGINTPNLHIGDIASGDQFFSSDLQKQELNEALPTVLCVEMEGAAVAQVCYEHKIPFTVIRTISDTADEKSHVDFPKFIQKVSSQYSVLVIEHLLANHSGIC</sequence>
<gene>
    <name evidence="2" type="ORF">HYN59_12770</name>
</gene>
<keyword evidence="3" id="KW-1185">Reference proteome</keyword>
<protein>
    <submittedName>
        <fullName evidence="2">5'-methylthioadenosine/adenosylhomocysteine nucleosidase</fullName>
    </submittedName>
</protein>
<dbReference type="GO" id="GO:0009116">
    <property type="term" value="P:nucleoside metabolic process"/>
    <property type="evidence" value="ECO:0007669"/>
    <property type="project" value="InterPro"/>
</dbReference>
<dbReference type="GO" id="GO:0019284">
    <property type="term" value="P:L-methionine salvage from S-adenosylmethionine"/>
    <property type="evidence" value="ECO:0007669"/>
    <property type="project" value="TreeGrafter"/>
</dbReference>
<reference evidence="2 3" key="1">
    <citation type="submission" date="2018-04" db="EMBL/GenBank/DDBJ databases">
        <title>Genome sequencing of Flavobacterium sp. HYN0059.</title>
        <authorList>
            <person name="Yi H."/>
            <person name="Baek C."/>
        </authorList>
    </citation>
    <scope>NUCLEOTIDE SEQUENCE [LARGE SCALE GENOMIC DNA]</scope>
    <source>
        <strain evidence="2 3">HYN0059</strain>
    </source>
</reference>
<dbReference type="AlphaFoldDB" id="A0A2S1QZZ3"/>
<evidence type="ECO:0000313" key="3">
    <source>
        <dbReference type="Proteomes" id="UP000244929"/>
    </source>
</evidence>
<dbReference type="GO" id="GO:0005829">
    <property type="term" value="C:cytosol"/>
    <property type="evidence" value="ECO:0007669"/>
    <property type="project" value="TreeGrafter"/>
</dbReference>
<dbReference type="PANTHER" id="PTHR46832">
    <property type="entry name" value="5'-METHYLTHIOADENOSINE/S-ADENOSYLHOMOCYSTEINE NUCLEOSIDASE"/>
    <property type="match status" value="1"/>
</dbReference>
<dbReference type="NCBIfam" id="NF004079">
    <property type="entry name" value="PRK05584.1"/>
    <property type="match status" value="1"/>
</dbReference>
<dbReference type="InterPro" id="IPR000845">
    <property type="entry name" value="Nucleoside_phosphorylase_d"/>
</dbReference>
<organism evidence="2 3">
    <name type="scientific">Flavobacterium album</name>
    <dbReference type="NCBI Taxonomy" id="2175091"/>
    <lineage>
        <taxon>Bacteria</taxon>
        <taxon>Pseudomonadati</taxon>
        <taxon>Bacteroidota</taxon>
        <taxon>Flavobacteriia</taxon>
        <taxon>Flavobacteriales</taxon>
        <taxon>Flavobacteriaceae</taxon>
        <taxon>Flavobacterium</taxon>
    </lineage>
</organism>
<dbReference type="EMBL" id="CP029186">
    <property type="protein sequence ID" value="AWH85924.1"/>
    <property type="molecule type" value="Genomic_DNA"/>
</dbReference>
<dbReference type="RefSeq" id="WP_108778626.1">
    <property type="nucleotide sequence ID" value="NZ_CP029186.1"/>
</dbReference>
<dbReference type="PANTHER" id="PTHR46832:SF1">
    <property type="entry name" value="5'-METHYLTHIOADENOSINE_S-ADENOSYLHOMOCYSTEINE NUCLEOSIDASE"/>
    <property type="match status" value="1"/>
</dbReference>
<dbReference type="GO" id="GO:0008930">
    <property type="term" value="F:methylthioadenosine nucleosidase activity"/>
    <property type="evidence" value="ECO:0007669"/>
    <property type="project" value="TreeGrafter"/>
</dbReference>
<evidence type="ECO:0000259" key="1">
    <source>
        <dbReference type="Pfam" id="PF01048"/>
    </source>
</evidence>
<dbReference type="CDD" id="cd09008">
    <property type="entry name" value="MTAN"/>
    <property type="match status" value="1"/>
</dbReference>
<dbReference type="KEGG" id="falb:HYN59_12770"/>
<evidence type="ECO:0000313" key="2">
    <source>
        <dbReference type="EMBL" id="AWH85924.1"/>
    </source>
</evidence>